<dbReference type="InterPro" id="IPR036890">
    <property type="entry name" value="HATPase_C_sf"/>
</dbReference>
<dbReference type="GO" id="GO:0046983">
    <property type="term" value="F:protein dimerization activity"/>
    <property type="evidence" value="ECO:0007669"/>
    <property type="project" value="InterPro"/>
</dbReference>
<dbReference type="EMBL" id="RKRK01000002">
    <property type="protein sequence ID" value="RPF58347.1"/>
    <property type="molecule type" value="Genomic_DNA"/>
</dbReference>
<evidence type="ECO:0000313" key="9">
    <source>
        <dbReference type="EMBL" id="RPF58347.1"/>
    </source>
</evidence>
<comment type="caution">
    <text evidence="9">The sequence shown here is derived from an EMBL/GenBank/DDBJ whole genome shotgun (WGS) entry which is preliminary data.</text>
</comment>
<keyword evidence="10" id="KW-1185">Reference proteome</keyword>
<protein>
    <recommendedName>
        <fullName evidence="2">histidine kinase</fullName>
        <ecNumber evidence="2">2.7.13.3</ecNumber>
    </recommendedName>
</protein>
<accession>A0A3N5BKT9</accession>
<keyword evidence="4" id="KW-0418">Kinase</keyword>
<dbReference type="InterPro" id="IPR003018">
    <property type="entry name" value="GAF"/>
</dbReference>
<dbReference type="Pfam" id="PF13185">
    <property type="entry name" value="GAF_2"/>
    <property type="match status" value="1"/>
</dbReference>
<feature type="domain" description="GAF" evidence="8">
    <location>
        <begin position="31"/>
        <end position="170"/>
    </location>
</feature>
<dbReference type="Gene3D" id="3.30.450.40">
    <property type="match status" value="1"/>
</dbReference>
<feature type="domain" description="Histidine kinase/HSP90-like ATPase" evidence="6">
    <location>
        <begin position="289"/>
        <end position="373"/>
    </location>
</feature>
<proteinExistence type="predicted"/>
<dbReference type="AlphaFoldDB" id="A0A3N5BKT9"/>
<evidence type="ECO:0000256" key="2">
    <source>
        <dbReference type="ARBA" id="ARBA00012438"/>
    </source>
</evidence>
<evidence type="ECO:0000256" key="5">
    <source>
        <dbReference type="ARBA" id="ARBA00023012"/>
    </source>
</evidence>
<dbReference type="InterPro" id="IPR003594">
    <property type="entry name" value="HATPase_dom"/>
</dbReference>
<dbReference type="RefSeq" id="WP_083705822.1">
    <property type="nucleotide sequence ID" value="NZ_CP019573.1"/>
</dbReference>
<dbReference type="EC" id="2.7.13.3" evidence="2"/>
<dbReference type="InterPro" id="IPR050482">
    <property type="entry name" value="Sensor_HK_TwoCompSys"/>
</dbReference>
<evidence type="ECO:0000259" key="6">
    <source>
        <dbReference type="Pfam" id="PF02518"/>
    </source>
</evidence>
<dbReference type="InterPro" id="IPR011712">
    <property type="entry name" value="Sig_transdc_His_kin_sub3_dim/P"/>
</dbReference>
<dbReference type="InterPro" id="IPR029016">
    <property type="entry name" value="GAF-like_dom_sf"/>
</dbReference>
<evidence type="ECO:0000256" key="3">
    <source>
        <dbReference type="ARBA" id="ARBA00022679"/>
    </source>
</evidence>
<evidence type="ECO:0000256" key="4">
    <source>
        <dbReference type="ARBA" id="ARBA00022777"/>
    </source>
</evidence>
<dbReference type="GO" id="GO:0016020">
    <property type="term" value="C:membrane"/>
    <property type="evidence" value="ECO:0007669"/>
    <property type="project" value="InterPro"/>
</dbReference>
<keyword evidence="5" id="KW-0902">Two-component regulatory system</keyword>
<dbReference type="CDD" id="cd16917">
    <property type="entry name" value="HATPase_UhpB-NarQ-NarX-like"/>
    <property type="match status" value="1"/>
</dbReference>
<sequence length="374" mass="43257">MKRDDFMNEMNELNLLKTIAEMHNNEVDIHRMFYKTIKLLVDHSTFETAWIFLINDSGHHEMITEYKLPQSLKCLSCDYMNEGSCWCVRKFHSGELMKASNIIVCSRIELANHEQRNASDGITHHATVPLVAKDHNYGVLNVAIRHRTEYTQDELSLLESIAYQIGSTIQRIRLTEQQIEHTRQQERNRLARDLHDSVKQMLFSIHMMSHAMKNSTDMIKMQDAFKNIEASSETAQDEMKSLLTQLRPSVLENGLIEAWRSYGQLLNITIRVHVDGIIHLDESVEMEMLKIGQEVINNVYKHAYVDVMDIFIEQQSNQLNVKFIDSGVGFDTTHVLNHHYGLTNMKERIHKLNGKINIVSQQDVGTSINIEVPI</sequence>
<evidence type="ECO:0000259" key="7">
    <source>
        <dbReference type="Pfam" id="PF07730"/>
    </source>
</evidence>
<name>A0A3N5BKT9_9BACL</name>
<dbReference type="Gene3D" id="3.30.565.10">
    <property type="entry name" value="Histidine kinase-like ATPase, C-terminal domain"/>
    <property type="match status" value="1"/>
</dbReference>
<keyword evidence="3" id="KW-0808">Transferase</keyword>
<dbReference type="OrthoDB" id="9795828at2"/>
<feature type="domain" description="Signal transduction histidine kinase subgroup 3 dimerisation and phosphoacceptor" evidence="7">
    <location>
        <begin position="186"/>
        <end position="251"/>
    </location>
</feature>
<dbReference type="Pfam" id="PF07730">
    <property type="entry name" value="HisKA_3"/>
    <property type="match status" value="1"/>
</dbReference>
<dbReference type="Gene3D" id="1.20.5.1930">
    <property type="match status" value="1"/>
</dbReference>
<gene>
    <name evidence="9" type="ORF">EDD62_0993</name>
</gene>
<dbReference type="PANTHER" id="PTHR24421:SF40">
    <property type="entry name" value="SENSOR HISTIDINE KINASE YHCY"/>
    <property type="match status" value="1"/>
</dbReference>
<evidence type="ECO:0000313" key="10">
    <source>
        <dbReference type="Proteomes" id="UP000277108"/>
    </source>
</evidence>
<dbReference type="SUPFAM" id="SSF55781">
    <property type="entry name" value="GAF domain-like"/>
    <property type="match status" value="1"/>
</dbReference>
<dbReference type="PANTHER" id="PTHR24421">
    <property type="entry name" value="NITRATE/NITRITE SENSOR PROTEIN NARX-RELATED"/>
    <property type="match status" value="1"/>
</dbReference>
<evidence type="ECO:0000259" key="8">
    <source>
        <dbReference type="Pfam" id="PF13185"/>
    </source>
</evidence>
<dbReference type="SUPFAM" id="SSF55874">
    <property type="entry name" value="ATPase domain of HSP90 chaperone/DNA topoisomerase II/histidine kinase"/>
    <property type="match status" value="1"/>
</dbReference>
<dbReference type="Pfam" id="PF02518">
    <property type="entry name" value="HATPase_c"/>
    <property type="match status" value="1"/>
</dbReference>
<comment type="catalytic activity">
    <reaction evidence="1">
        <text>ATP + protein L-histidine = ADP + protein N-phospho-L-histidine.</text>
        <dbReference type="EC" id="2.7.13.3"/>
    </reaction>
</comment>
<reference evidence="9 10" key="1">
    <citation type="submission" date="2018-11" db="EMBL/GenBank/DDBJ databases">
        <title>Genomic Encyclopedia of Type Strains, Phase IV (KMG-IV): sequencing the most valuable type-strain genomes for metagenomic binning, comparative biology and taxonomic classification.</title>
        <authorList>
            <person name="Goeker M."/>
        </authorList>
    </citation>
    <scope>NUCLEOTIDE SEQUENCE [LARGE SCALE GENOMIC DNA]</scope>
    <source>
        <strain evidence="9 10">DSM 29158</strain>
    </source>
</reference>
<dbReference type="Proteomes" id="UP000277108">
    <property type="component" value="Unassembled WGS sequence"/>
</dbReference>
<evidence type="ECO:0000256" key="1">
    <source>
        <dbReference type="ARBA" id="ARBA00000085"/>
    </source>
</evidence>
<dbReference type="GO" id="GO:0000155">
    <property type="term" value="F:phosphorelay sensor kinase activity"/>
    <property type="evidence" value="ECO:0007669"/>
    <property type="project" value="InterPro"/>
</dbReference>
<organism evidence="9 10">
    <name type="scientific">Abyssicoccus albus</name>
    <dbReference type="NCBI Taxonomy" id="1817405"/>
    <lineage>
        <taxon>Bacteria</taxon>
        <taxon>Bacillati</taxon>
        <taxon>Bacillota</taxon>
        <taxon>Bacilli</taxon>
        <taxon>Bacillales</taxon>
        <taxon>Abyssicoccaceae</taxon>
    </lineage>
</organism>